<organism evidence="1 2">
    <name type="scientific">Melipona bicolor</name>
    <dbReference type="NCBI Taxonomy" id="60889"/>
    <lineage>
        <taxon>Eukaryota</taxon>
        <taxon>Metazoa</taxon>
        <taxon>Ecdysozoa</taxon>
        <taxon>Arthropoda</taxon>
        <taxon>Hexapoda</taxon>
        <taxon>Insecta</taxon>
        <taxon>Pterygota</taxon>
        <taxon>Neoptera</taxon>
        <taxon>Endopterygota</taxon>
        <taxon>Hymenoptera</taxon>
        <taxon>Apocrita</taxon>
        <taxon>Aculeata</taxon>
        <taxon>Apoidea</taxon>
        <taxon>Anthophila</taxon>
        <taxon>Apidae</taxon>
        <taxon>Melipona</taxon>
    </lineage>
</organism>
<comment type="caution">
    <text evidence="1">The sequence shown here is derived from an EMBL/GenBank/DDBJ whole genome shotgun (WGS) entry which is preliminary data.</text>
</comment>
<name>A0AA40FWY8_9HYME</name>
<dbReference type="AlphaFoldDB" id="A0AA40FWY8"/>
<reference evidence="1" key="1">
    <citation type="submission" date="2021-10" db="EMBL/GenBank/DDBJ databases">
        <title>Melipona bicolor Genome sequencing and assembly.</title>
        <authorList>
            <person name="Araujo N.S."/>
            <person name="Arias M.C."/>
        </authorList>
    </citation>
    <scope>NUCLEOTIDE SEQUENCE</scope>
    <source>
        <strain evidence="1">USP_2M_L1-L4_2017</strain>
        <tissue evidence="1">Whole body</tissue>
    </source>
</reference>
<accession>A0AA40FWY8</accession>
<evidence type="ECO:0000313" key="1">
    <source>
        <dbReference type="EMBL" id="KAK1126908.1"/>
    </source>
</evidence>
<dbReference type="EMBL" id="JAHYIQ010000013">
    <property type="protein sequence ID" value="KAK1126908.1"/>
    <property type="molecule type" value="Genomic_DNA"/>
</dbReference>
<evidence type="ECO:0000313" key="2">
    <source>
        <dbReference type="Proteomes" id="UP001177670"/>
    </source>
</evidence>
<dbReference type="Proteomes" id="UP001177670">
    <property type="component" value="Unassembled WGS sequence"/>
</dbReference>
<gene>
    <name evidence="1" type="ORF">K0M31_004529</name>
</gene>
<proteinExistence type="predicted"/>
<protein>
    <submittedName>
        <fullName evidence="1">Uncharacterized protein</fullName>
    </submittedName>
</protein>
<sequence>MAFEHCPQWRFSGLEARESEIIGEIGETDGLFHGEDSTDLLVDLLSARHRLEEEANPRNGRRREDSCRRGYMKLYLSSRKCRGNNVVRRLPESTPGRLETGTRWRVVSRAC</sequence>
<keyword evidence="2" id="KW-1185">Reference proteome</keyword>